<dbReference type="PANTHER" id="PTHR43280:SF2">
    <property type="entry name" value="HTH-TYPE TRANSCRIPTIONAL REGULATOR EXSA"/>
    <property type="match status" value="1"/>
</dbReference>
<name>A0A3S0C9W1_9BACL</name>
<evidence type="ECO:0000256" key="3">
    <source>
        <dbReference type="ARBA" id="ARBA00023163"/>
    </source>
</evidence>
<dbReference type="Pfam" id="PF02311">
    <property type="entry name" value="AraC_binding"/>
    <property type="match status" value="1"/>
</dbReference>
<gene>
    <name evidence="5" type="ORF">EJQ19_12520</name>
</gene>
<dbReference type="GO" id="GO:0003700">
    <property type="term" value="F:DNA-binding transcription factor activity"/>
    <property type="evidence" value="ECO:0007669"/>
    <property type="project" value="InterPro"/>
</dbReference>
<dbReference type="InterPro" id="IPR037923">
    <property type="entry name" value="HTH-like"/>
</dbReference>
<keyword evidence="1" id="KW-0805">Transcription regulation</keyword>
<dbReference type="InterPro" id="IPR018060">
    <property type="entry name" value="HTH_AraC"/>
</dbReference>
<evidence type="ECO:0000256" key="2">
    <source>
        <dbReference type="ARBA" id="ARBA00023125"/>
    </source>
</evidence>
<dbReference type="RefSeq" id="WP_126141566.1">
    <property type="nucleotide sequence ID" value="NZ_RXHU01000034.1"/>
</dbReference>
<dbReference type="InterPro" id="IPR009057">
    <property type="entry name" value="Homeodomain-like_sf"/>
</dbReference>
<dbReference type="Pfam" id="PF12833">
    <property type="entry name" value="HTH_18"/>
    <property type="match status" value="1"/>
</dbReference>
<comment type="caution">
    <text evidence="5">The sequence shown here is derived from an EMBL/GenBank/DDBJ whole genome shotgun (WGS) entry which is preliminary data.</text>
</comment>
<reference evidence="5 6" key="1">
    <citation type="submission" date="2018-12" db="EMBL/GenBank/DDBJ databases">
        <title>Bacillus ochoae sp. nov., Paenibacillus whitsoniae sp. nov., Paenibacillus spiritus sp. nov. Isolated from the Mars Exploration Rover during spacecraft assembly.</title>
        <authorList>
            <person name="Seuylemezian A."/>
            <person name="Vaishampayan P."/>
        </authorList>
    </citation>
    <scope>NUCLEOTIDE SEQUENCE [LARGE SCALE GENOMIC DNA]</scope>
    <source>
        <strain evidence="5 6">MER 54</strain>
    </source>
</reference>
<dbReference type="InterPro" id="IPR014710">
    <property type="entry name" value="RmlC-like_jellyroll"/>
</dbReference>
<dbReference type="SMART" id="SM00342">
    <property type="entry name" value="HTH_ARAC"/>
    <property type="match status" value="1"/>
</dbReference>
<dbReference type="Proteomes" id="UP000276128">
    <property type="component" value="Unassembled WGS sequence"/>
</dbReference>
<dbReference type="Gene3D" id="1.10.10.60">
    <property type="entry name" value="Homeodomain-like"/>
    <property type="match status" value="2"/>
</dbReference>
<dbReference type="Gene3D" id="2.60.120.10">
    <property type="entry name" value="Jelly Rolls"/>
    <property type="match status" value="1"/>
</dbReference>
<protein>
    <submittedName>
        <fullName evidence="5">AraC family transcriptional regulator</fullName>
    </submittedName>
</protein>
<keyword evidence="2" id="KW-0238">DNA-binding</keyword>
<dbReference type="OrthoDB" id="241790at2"/>
<dbReference type="SUPFAM" id="SSF46689">
    <property type="entry name" value="Homeodomain-like"/>
    <property type="match status" value="2"/>
</dbReference>
<keyword evidence="6" id="KW-1185">Reference proteome</keyword>
<dbReference type="AlphaFoldDB" id="A0A3S0C9W1"/>
<feature type="domain" description="HTH araC/xylS-type" evidence="4">
    <location>
        <begin position="188"/>
        <end position="286"/>
    </location>
</feature>
<dbReference type="PANTHER" id="PTHR43280">
    <property type="entry name" value="ARAC-FAMILY TRANSCRIPTIONAL REGULATOR"/>
    <property type="match status" value="1"/>
</dbReference>
<dbReference type="EMBL" id="RXHU01000034">
    <property type="protein sequence ID" value="RTE09202.1"/>
    <property type="molecule type" value="Genomic_DNA"/>
</dbReference>
<dbReference type="SUPFAM" id="SSF51215">
    <property type="entry name" value="Regulatory protein AraC"/>
    <property type="match status" value="1"/>
</dbReference>
<sequence length="289" mass="33562">MKTTPNRLLNKTFFHDDVDVQLQKQVLTESFELHWHEFYELTFVLDGQGTNWVNGMPYSLKQGDFFLLTPADFHEIAPEPGTKLELYNLIFSQSMLSDEMVKLLFSQNDGHYATFLTGDSFADVLFRLNSMMKEQQFRSVGRDIALSGELNRLLLEWHRNRPPKTNLVEGIDKDQNRSFHSPSHPGIQKSLIYIQHHFRQSITLEEAAKQAHLSPNYFSEQFKKSTGISFQLYLQGLRLQFAHALLRTSQLPVTEVSLISGFNTLTHFERVFRLHYGKSPREAQKDSTY</sequence>
<keyword evidence="3" id="KW-0804">Transcription</keyword>
<dbReference type="PROSITE" id="PS00041">
    <property type="entry name" value="HTH_ARAC_FAMILY_1"/>
    <property type="match status" value="1"/>
</dbReference>
<dbReference type="GO" id="GO:0043565">
    <property type="term" value="F:sequence-specific DNA binding"/>
    <property type="evidence" value="ECO:0007669"/>
    <property type="project" value="InterPro"/>
</dbReference>
<evidence type="ECO:0000259" key="4">
    <source>
        <dbReference type="PROSITE" id="PS01124"/>
    </source>
</evidence>
<dbReference type="InterPro" id="IPR018062">
    <property type="entry name" value="HTH_AraC-typ_CS"/>
</dbReference>
<evidence type="ECO:0000313" key="6">
    <source>
        <dbReference type="Proteomes" id="UP000276128"/>
    </source>
</evidence>
<dbReference type="InterPro" id="IPR003313">
    <property type="entry name" value="AraC-bd"/>
</dbReference>
<dbReference type="PROSITE" id="PS01124">
    <property type="entry name" value="HTH_ARAC_FAMILY_2"/>
    <property type="match status" value="1"/>
</dbReference>
<evidence type="ECO:0000313" key="5">
    <source>
        <dbReference type="EMBL" id="RTE09202.1"/>
    </source>
</evidence>
<evidence type="ECO:0000256" key="1">
    <source>
        <dbReference type="ARBA" id="ARBA00023015"/>
    </source>
</evidence>
<accession>A0A3S0C9W1</accession>
<proteinExistence type="predicted"/>
<organism evidence="5 6">
    <name type="scientific">Paenibacillus whitsoniae</name>
    <dbReference type="NCBI Taxonomy" id="2496558"/>
    <lineage>
        <taxon>Bacteria</taxon>
        <taxon>Bacillati</taxon>
        <taxon>Bacillota</taxon>
        <taxon>Bacilli</taxon>
        <taxon>Bacillales</taxon>
        <taxon>Paenibacillaceae</taxon>
        <taxon>Paenibacillus</taxon>
    </lineage>
</organism>